<protein>
    <submittedName>
        <fullName evidence="5">Phospholipid-binding lipoprotein MlaA</fullName>
    </submittedName>
</protein>
<feature type="compositionally biased region" description="Acidic residues" evidence="3">
    <location>
        <begin position="245"/>
        <end position="257"/>
    </location>
</feature>
<sequence length="271" mass="29741">MPLSFKHTFSGKPVLWSAVVCASFLSACAAPDTTVSRGTINDPYEEQNRGTHEFNRSLDKVLVRPTSSTYGTAIPTGLQDSIGHFSDNLSLPGDAANHILQGNGEGLGRNILRFAINTTLGIGGLFDPASQMGLERSKTDFGETLYVWGVEEGAYVELPFFGPSTSRDTVGLVVDYSLDPVRLLLPTPERYISTLAMVAARLGDRHTYTATIDSVLYESVDSYTQARSLYLQNRRYELGGRSQDDYDDPYGDADSDPYDSAYSDPYEDLNE</sequence>
<name>A0A1H8RX19_9RHOB</name>
<dbReference type="STRING" id="569882.SAMN04490248_11031"/>
<comment type="similarity">
    <text evidence="1">Belongs to the MlaA family.</text>
</comment>
<evidence type="ECO:0000313" key="5">
    <source>
        <dbReference type="EMBL" id="SEO71199.1"/>
    </source>
</evidence>
<gene>
    <name evidence="5" type="ORF">SAMN04490248_11031</name>
</gene>
<dbReference type="OrthoDB" id="9785326at2"/>
<dbReference type="PROSITE" id="PS51257">
    <property type="entry name" value="PROKAR_LIPOPROTEIN"/>
    <property type="match status" value="1"/>
</dbReference>
<feature type="chain" id="PRO_5011497503" evidence="4">
    <location>
        <begin position="30"/>
        <end position="271"/>
    </location>
</feature>
<evidence type="ECO:0000256" key="3">
    <source>
        <dbReference type="SAM" id="MobiDB-lite"/>
    </source>
</evidence>
<dbReference type="RefSeq" id="WP_093117945.1">
    <property type="nucleotide sequence ID" value="NZ_FODS01000010.1"/>
</dbReference>
<dbReference type="PRINTS" id="PR01805">
    <property type="entry name" value="VACJLIPOPROT"/>
</dbReference>
<evidence type="ECO:0000256" key="4">
    <source>
        <dbReference type="SAM" id="SignalP"/>
    </source>
</evidence>
<dbReference type="InterPro" id="IPR007428">
    <property type="entry name" value="MlaA"/>
</dbReference>
<dbReference type="GO" id="GO:0016020">
    <property type="term" value="C:membrane"/>
    <property type="evidence" value="ECO:0007669"/>
    <property type="project" value="InterPro"/>
</dbReference>
<feature type="region of interest" description="Disordered" evidence="3">
    <location>
        <begin position="239"/>
        <end position="271"/>
    </location>
</feature>
<keyword evidence="5" id="KW-0449">Lipoprotein</keyword>
<evidence type="ECO:0000256" key="1">
    <source>
        <dbReference type="ARBA" id="ARBA00010634"/>
    </source>
</evidence>
<evidence type="ECO:0000256" key="2">
    <source>
        <dbReference type="ARBA" id="ARBA00022729"/>
    </source>
</evidence>
<dbReference type="PANTHER" id="PTHR30035:SF3">
    <property type="entry name" value="INTERMEMBRANE PHOSPHOLIPID TRANSPORT SYSTEM LIPOPROTEIN MLAA"/>
    <property type="match status" value="1"/>
</dbReference>
<dbReference type="PANTHER" id="PTHR30035">
    <property type="entry name" value="LIPOPROTEIN VACJ-RELATED"/>
    <property type="match status" value="1"/>
</dbReference>
<dbReference type="EMBL" id="FODS01000010">
    <property type="protein sequence ID" value="SEO71199.1"/>
    <property type="molecule type" value="Genomic_DNA"/>
</dbReference>
<dbReference type="Proteomes" id="UP000198893">
    <property type="component" value="Unassembled WGS sequence"/>
</dbReference>
<dbReference type="AlphaFoldDB" id="A0A1H8RX19"/>
<proteinExistence type="inferred from homology"/>
<feature type="signal peptide" evidence="4">
    <location>
        <begin position="1"/>
        <end position="29"/>
    </location>
</feature>
<accession>A0A1H8RX19</accession>
<evidence type="ECO:0000313" key="6">
    <source>
        <dbReference type="Proteomes" id="UP000198893"/>
    </source>
</evidence>
<keyword evidence="6" id="KW-1185">Reference proteome</keyword>
<dbReference type="GO" id="GO:0120010">
    <property type="term" value="P:intermembrane phospholipid transfer"/>
    <property type="evidence" value="ECO:0007669"/>
    <property type="project" value="TreeGrafter"/>
</dbReference>
<organism evidence="5 6">
    <name type="scientific">Salinihabitans flavidus</name>
    <dbReference type="NCBI Taxonomy" id="569882"/>
    <lineage>
        <taxon>Bacteria</taxon>
        <taxon>Pseudomonadati</taxon>
        <taxon>Pseudomonadota</taxon>
        <taxon>Alphaproteobacteria</taxon>
        <taxon>Rhodobacterales</taxon>
        <taxon>Roseobacteraceae</taxon>
        <taxon>Salinihabitans</taxon>
    </lineage>
</organism>
<keyword evidence="2 4" id="KW-0732">Signal</keyword>
<reference evidence="5 6" key="1">
    <citation type="submission" date="2016-10" db="EMBL/GenBank/DDBJ databases">
        <authorList>
            <person name="de Groot N.N."/>
        </authorList>
    </citation>
    <scope>NUCLEOTIDE SEQUENCE [LARGE SCALE GENOMIC DNA]</scope>
    <source>
        <strain evidence="5 6">DSM 27842</strain>
    </source>
</reference>
<dbReference type="Pfam" id="PF04333">
    <property type="entry name" value="MlaA"/>
    <property type="match status" value="1"/>
</dbReference>